<dbReference type="GO" id="GO:0004525">
    <property type="term" value="F:ribonuclease III activity"/>
    <property type="evidence" value="ECO:0007669"/>
    <property type="project" value="InterPro"/>
</dbReference>
<dbReference type="EC" id="3.1.26.-" evidence="5"/>
<dbReference type="Proteomes" id="UP000246036">
    <property type="component" value="Chromosome"/>
</dbReference>
<proteinExistence type="inferred from homology"/>
<keyword evidence="5" id="KW-0699">rRNA-binding</keyword>
<dbReference type="EMBL" id="JXBY01000021">
    <property type="protein sequence ID" value="KJY55005.1"/>
    <property type="molecule type" value="Genomic_DNA"/>
</dbReference>
<keyword evidence="5" id="KW-0963">Cytoplasm</keyword>
<dbReference type="GO" id="GO:0019843">
    <property type="term" value="F:rRNA binding"/>
    <property type="evidence" value="ECO:0007669"/>
    <property type="project" value="UniProtKB-UniRule"/>
</dbReference>
<dbReference type="PANTHER" id="PTHR34276:SF1">
    <property type="entry name" value="MINI-RIBONUCLEASE 3"/>
    <property type="match status" value="1"/>
</dbReference>
<dbReference type="GO" id="GO:0005737">
    <property type="term" value="C:cytoplasm"/>
    <property type="evidence" value="ECO:0007669"/>
    <property type="project" value="UniProtKB-SubCell"/>
</dbReference>
<organism evidence="8 9">
    <name type="scientific">Lactobacillus kullabergensis</name>
    <dbReference type="NCBI Taxonomy" id="1218493"/>
    <lineage>
        <taxon>Bacteria</taxon>
        <taxon>Bacillati</taxon>
        <taxon>Bacillota</taxon>
        <taxon>Bacilli</taxon>
        <taxon>Lactobacillales</taxon>
        <taxon>Lactobacillaceae</taxon>
        <taxon>Lactobacillus</taxon>
    </lineage>
</organism>
<dbReference type="OrthoDB" id="46571at2"/>
<dbReference type="HAMAP" id="MF_01468">
    <property type="entry name" value="RNase_Mini_III"/>
    <property type="match status" value="1"/>
</dbReference>
<feature type="domain" description="RNase III" evidence="6">
    <location>
        <begin position="3"/>
        <end position="142"/>
    </location>
</feature>
<keyword evidence="1 5" id="KW-0698">rRNA processing</keyword>
<keyword evidence="5" id="KW-0460">Magnesium</keyword>
<dbReference type="PANTHER" id="PTHR34276">
    <property type="entry name" value="MINI-RIBONUCLEASE 3"/>
    <property type="match status" value="1"/>
</dbReference>
<dbReference type="STRING" id="1218493.JF76_13780"/>
<dbReference type="AlphaFoldDB" id="A0A0F4L8S8"/>
<keyword evidence="3 5" id="KW-0255">Endonuclease</keyword>
<feature type="active site" evidence="5">
    <location>
        <position position="27"/>
    </location>
</feature>
<dbReference type="SMART" id="SM00535">
    <property type="entry name" value="RIBOc"/>
    <property type="match status" value="1"/>
</dbReference>
<evidence type="ECO:0000256" key="2">
    <source>
        <dbReference type="ARBA" id="ARBA00022722"/>
    </source>
</evidence>
<comment type="subunit">
    <text evidence="5">Homodimer.</text>
</comment>
<dbReference type="SUPFAM" id="SSF69065">
    <property type="entry name" value="RNase III domain-like"/>
    <property type="match status" value="1"/>
</dbReference>
<dbReference type="Gene3D" id="1.10.1520.10">
    <property type="entry name" value="Ribonuclease III domain"/>
    <property type="match status" value="1"/>
</dbReference>
<keyword evidence="10" id="KW-1185">Reference proteome</keyword>
<reference evidence="8 9" key="1">
    <citation type="submission" date="2014-12" db="EMBL/GenBank/DDBJ databases">
        <title>Comparative genomics of the lactic acid bacteria isolated from the honey bee gut.</title>
        <authorList>
            <person name="Ellegaard K.M."/>
            <person name="Tamarit D."/>
            <person name="Javelind E."/>
            <person name="Olofsson T."/>
            <person name="Andersson S.G."/>
            <person name="Vasquez A."/>
        </authorList>
    </citation>
    <scope>NUCLEOTIDE SEQUENCE [LARGE SCALE GENOMIC DNA]</scope>
    <source>
        <strain evidence="8 9">Biut2</strain>
    </source>
</reference>
<evidence type="ECO:0000256" key="3">
    <source>
        <dbReference type="ARBA" id="ARBA00022759"/>
    </source>
</evidence>
<dbReference type="InterPro" id="IPR036389">
    <property type="entry name" value="RNase_III_sf"/>
</dbReference>
<comment type="similarity">
    <text evidence="5">Belongs to the MrnC RNase family.</text>
</comment>
<evidence type="ECO:0000313" key="8">
    <source>
        <dbReference type="EMBL" id="KJY55005.1"/>
    </source>
</evidence>
<comment type="function">
    <text evidence="5">Involved in correct processing of both the 5' and 3' ends of 23S rRNA precursor. Processes 30S rRNA precursor transcript even in absence of ribonuclease 3 (Rnc); Rnc processes 30S rRNA into smaller rRNA precursors.</text>
</comment>
<evidence type="ECO:0000313" key="7">
    <source>
        <dbReference type="EMBL" id="AWM75689.1"/>
    </source>
</evidence>
<dbReference type="EMBL" id="CP029477">
    <property type="protein sequence ID" value="AWM75689.1"/>
    <property type="molecule type" value="Genomic_DNA"/>
</dbReference>
<dbReference type="HOGENOM" id="CLU_091169_2_0_9"/>
<name>A0A0F4L8S8_9LACO</name>
<keyword evidence="5" id="KW-0694">RNA-binding</keyword>
<comment type="cofactor">
    <cofactor evidence="5">
        <name>Mg(2+)</name>
        <dbReference type="ChEBI" id="CHEBI:18420"/>
    </cofactor>
</comment>
<sequence>MNKTLKMTESDVNPDTLNGQTLAYLGDAVYEIFIRRHLIKCGIVKPQVLQRRATHYVSAKAQAALITKLQEEELLTEDEVATFHRGRNSKTYTKAKNTSLATYQLSTGFEAVWGYLELLNKKDRIEQLTEWCIKTIENGGIEEYDFK</sequence>
<evidence type="ECO:0000259" key="6">
    <source>
        <dbReference type="SMART" id="SM00535"/>
    </source>
</evidence>
<dbReference type="GO" id="GO:0006364">
    <property type="term" value="P:rRNA processing"/>
    <property type="evidence" value="ECO:0007669"/>
    <property type="project" value="UniProtKB-UniRule"/>
</dbReference>
<evidence type="ECO:0000256" key="1">
    <source>
        <dbReference type="ARBA" id="ARBA00022552"/>
    </source>
</evidence>
<dbReference type="InterPro" id="IPR008226">
    <property type="entry name" value="Mini3_fam"/>
</dbReference>
<dbReference type="Pfam" id="PF00636">
    <property type="entry name" value="Ribonuclease_3"/>
    <property type="match status" value="1"/>
</dbReference>
<dbReference type="InterPro" id="IPR000999">
    <property type="entry name" value="RNase_III_dom"/>
</dbReference>
<dbReference type="PATRIC" id="fig|1218493.3.peg.1440"/>
<evidence type="ECO:0000256" key="4">
    <source>
        <dbReference type="ARBA" id="ARBA00022801"/>
    </source>
</evidence>
<reference evidence="7 10" key="2">
    <citation type="submission" date="2018-05" db="EMBL/GenBank/DDBJ databases">
        <title>Reference genomes for bee gut microbiota database.</title>
        <authorList>
            <person name="Ellegaard K.M."/>
        </authorList>
    </citation>
    <scope>NUCLEOTIDE SEQUENCE [LARGE SCALE GENOMIC DNA]</scope>
    <source>
        <strain evidence="7 10">ESL0186</strain>
    </source>
</reference>
<accession>A0A0F4L8S8</accession>
<dbReference type="PIRSF" id="PIRSF005520">
    <property type="entry name" value="UCP005520"/>
    <property type="match status" value="1"/>
</dbReference>
<dbReference type="KEGG" id="lkl:DKL58_06770"/>
<keyword evidence="4 5" id="KW-0378">Hydrolase</keyword>
<protein>
    <recommendedName>
        <fullName evidence="5">Mini-ribonuclease 3</fullName>
        <shortName evidence="5">Mini-3</shortName>
        <shortName evidence="5">Mini-RNase 3</shortName>
        <ecNumber evidence="5">3.1.26.-</ecNumber>
    </recommendedName>
    <alternativeName>
        <fullName evidence="5">Mini-RNase III</fullName>
        <shortName evidence="5">Mini-III</shortName>
    </alternativeName>
</protein>
<keyword evidence="2 5" id="KW-0540">Nuclease</keyword>
<evidence type="ECO:0000256" key="5">
    <source>
        <dbReference type="HAMAP-Rule" id="MF_01468"/>
    </source>
</evidence>
<comment type="subcellular location">
    <subcellularLocation>
        <location evidence="5">Cytoplasm</location>
    </subcellularLocation>
</comment>
<evidence type="ECO:0000313" key="10">
    <source>
        <dbReference type="Proteomes" id="UP000246036"/>
    </source>
</evidence>
<keyword evidence="5" id="KW-0690">Ribosome biogenesis</keyword>
<evidence type="ECO:0000313" key="9">
    <source>
        <dbReference type="Proteomes" id="UP000033533"/>
    </source>
</evidence>
<dbReference type="Proteomes" id="UP000033533">
    <property type="component" value="Unassembled WGS sequence"/>
</dbReference>
<gene>
    <name evidence="5 8" type="primary">mrnC</name>
    <name evidence="7" type="ORF">DKL58_06770</name>
    <name evidence="8" type="ORF">JF76_13780</name>
</gene>